<feature type="signal peptide" evidence="2">
    <location>
        <begin position="1"/>
        <end position="28"/>
    </location>
</feature>
<dbReference type="GO" id="GO:0060003">
    <property type="term" value="P:copper ion export"/>
    <property type="evidence" value="ECO:0007669"/>
    <property type="project" value="TreeGrafter"/>
</dbReference>
<dbReference type="EMBL" id="QYYD01000044">
    <property type="protein sequence ID" value="RJF65221.1"/>
    <property type="molecule type" value="Genomic_DNA"/>
</dbReference>
<dbReference type="Pfam" id="PF00364">
    <property type="entry name" value="Biotin_lipoyl"/>
    <property type="match status" value="1"/>
</dbReference>
<evidence type="ECO:0000313" key="6">
    <source>
        <dbReference type="Proteomes" id="UP000285523"/>
    </source>
</evidence>
<evidence type="ECO:0000259" key="4">
    <source>
        <dbReference type="Pfam" id="PF25989"/>
    </source>
</evidence>
<dbReference type="Gene3D" id="2.40.30.170">
    <property type="match status" value="1"/>
</dbReference>
<dbReference type="Pfam" id="PF25989">
    <property type="entry name" value="YknX_C"/>
    <property type="match status" value="1"/>
</dbReference>
<accession>A0A418UXC9</accession>
<comment type="caution">
    <text evidence="5">The sequence shown here is derived from an EMBL/GenBank/DDBJ whole genome shotgun (WGS) entry which is preliminary data.</text>
</comment>
<name>A0A418UXC9_RHOPL</name>
<keyword evidence="2" id="KW-0732">Signal</keyword>
<proteinExistence type="predicted"/>
<dbReference type="PANTHER" id="PTHR30097">
    <property type="entry name" value="CATION EFFLUX SYSTEM PROTEIN CUSB"/>
    <property type="match status" value="1"/>
</dbReference>
<dbReference type="GO" id="GO:0015679">
    <property type="term" value="P:plasma membrane copper ion transport"/>
    <property type="evidence" value="ECO:0007669"/>
    <property type="project" value="TreeGrafter"/>
</dbReference>
<reference evidence="5 6" key="1">
    <citation type="submission" date="2018-09" db="EMBL/GenBank/DDBJ databases">
        <title>Draft genome sequence of Rhodopseudomonas palustris 2.1.18.</title>
        <authorList>
            <person name="Robertson S.L."/>
            <person name="Meyer T.E."/>
            <person name="Kyndt J.A."/>
        </authorList>
    </citation>
    <scope>NUCLEOTIDE SEQUENCE [LARGE SCALE GENOMIC DNA]</scope>
    <source>
        <strain evidence="5 6">2.1.18</strain>
    </source>
</reference>
<dbReference type="Gene3D" id="2.40.50.100">
    <property type="match status" value="1"/>
</dbReference>
<dbReference type="AlphaFoldDB" id="A0A418UXC9"/>
<dbReference type="OrthoDB" id="7422354at2"/>
<evidence type="ECO:0000259" key="3">
    <source>
        <dbReference type="Pfam" id="PF00364"/>
    </source>
</evidence>
<dbReference type="PANTHER" id="PTHR30097:SF4">
    <property type="entry name" value="SLR6042 PROTEIN"/>
    <property type="match status" value="1"/>
</dbReference>
<dbReference type="Proteomes" id="UP000285523">
    <property type="component" value="Unassembled WGS sequence"/>
</dbReference>
<keyword evidence="1" id="KW-0813">Transport</keyword>
<sequence>MMAKPRRWLRGVSVLVLAMLCGTIRACAAEEVDADALKGQAVTVLKATKACFPAIVDVSGFLIPREEIAVRPDRPGAKVTEVLVEPGESVTQGQPLARLAADGAAATVQAPVAGLVSGSTAVIGSPASPKGEALFSIITHNEFDLVGQAPTRALSRLAVNQPATVRIVGLPDEIEGRVRRVSATVEPNSQLASVFVGISASTRLLANASGRAMIKTGESCGISVPLTAVLYSSAGTVVQVVRRQTIETKRVEVGLMNGGNIEIRDGLQEGDVIVARAGALLREGDTVRPIVATAEPAAE</sequence>
<feature type="domain" description="YknX-like C-terminal permuted SH3-like" evidence="4">
    <location>
        <begin position="222"/>
        <end position="288"/>
    </location>
</feature>
<dbReference type="InterPro" id="IPR058637">
    <property type="entry name" value="YknX-like_C"/>
</dbReference>
<dbReference type="Gene3D" id="2.40.420.20">
    <property type="match status" value="1"/>
</dbReference>
<dbReference type="GO" id="GO:0046914">
    <property type="term" value="F:transition metal ion binding"/>
    <property type="evidence" value="ECO:0007669"/>
    <property type="project" value="TreeGrafter"/>
</dbReference>
<dbReference type="InterPro" id="IPR000089">
    <property type="entry name" value="Biotin_lipoyl"/>
</dbReference>
<organism evidence="5 6">
    <name type="scientific">Rhodopseudomonas palustris</name>
    <dbReference type="NCBI Taxonomy" id="1076"/>
    <lineage>
        <taxon>Bacteria</taxon>
        <taxon>Pseudomonadati</taxon>
        <taxon>Pseudomonadota</taxon>
        <taxon>Alphaproteobacteria</taxon>
        <taxon>Hyphomicrobiales</taxon>
        <taxon>Nitrobacteraceae</taxon>
        <taxon>Rhodopseudomonas</taxon>
    </lineage>
</organism>
<dbReference type="GO" id="GO:0030288">
    <property type="term" value="C:outer membrane-bounded periplasmic space"/>
    <property type="evidence" value="ECO:0007669"/>
    <property type="project" value="TreeGrafter"/>
</dbReference>
<feature type="domain" description="Lipoyl-binding" evidence="3">
    <location>
        <begin position="79"/>
        <end position="117"/>
    </location>
</feature>
<dbReference type="InterPro" id="IPR011053">
    <property type="entry name" value="Single_hybrid_motif"/>
</dbReference>
<dbReference type="InterPro" id="IPR051909">
    <property type="entry name" value="MFP_Cation_Efflux"/>
</dbReference>
<evidence type="ECO:0000256" key="2">
    <source>
        <dbReference type="SAM" id="SignalP"/>
    </source>
</evidence>
<protein>
    <submittedName>
        <fullName evidence="5">HlyD family efflux transporter periplasmic adaptor subunit</fullName>
    </submittedName>
</protein>
<evidence type="ECO:0000313" key="5">
    <source>
        <dbReference type="EMBL" id="RJF65221.1"/>
    </source>
</evidence>
<gene>
    <name evidence="5" type="ORF">D4Q52_24965</name>
</gene>
<feature type="chain" id="PRO_5018967717" evidence="2">
    <location>
        <begin position="29"/>
        <end position="299"/>
    </location>
</feature>
<dbReference type="SUPFAM" id="SSF51230">
    <property type="entry name" value="Single hybrid motif"/>
    <property type="match status" value="1"/>
</dbReference>
<evidence type="ECO:0000256" key="1">
    <source>
        <dbReference type="ARBA" id="ARBA00022448"/>
    </source>
</evidence>